<evidence type="ECO:0000256" key="1">
    <source>
        <dbReference type="SAM" id="Phobius"/>
    </source>
</evidence>
<organism evidence="2 3">
    <name type="scientific">Hujiaoplasma nucleasis</name>
    <dbReference type="NCBI Taxonomy" id="2725268"/>
    <lineage>
        <taxon>Bacteria</taxon>
        <taxon>Bacillati</taxon>
        <taxon>Mycoplasmatota</taxon>
        <taxon>Mollicutes</taxon>
        <taxon>Candidatus Izemoplasmatales</taxon>
        <taxon>Hujiaoplasmataceae</taxon>
        <taxon>Hujiaoplasma</taxon>
    </lineage>
</organism>
<protein>
    <recommendedName>
        <fullName evidence="4">2TM domain-containing protein</fullName>
    </recommendedName>
</protein>
<keyword evidence="1" id="KW-0472">Membrane</keyword>
<reference evidence="2 3" key="1">
    <citation type="submission" date="2020-04" db="EMBL/GenBank/DDBJ databases">
        <authorList>
            <person name="Zheng R.K."/>
            <person name="Sun C.M."/>
        </authorList>
    </citation>
    <scope>NUCLEOTIDE SEQUENCE [LARGE SCALE GENOMIC DNA]</scope>
    <source>
        <strain evidence="3">zrk29</strain>
    </source>
</reference>
<feature type="transmembrane region" description="Helical" evidence="1">
    <location>
        <begin position="112"/>
        <end position="134"/>
    </location>
</feature>
<keyword evidence="3" id="KW-1185">Reference proteome</keyword>
<gene>
    <name evidence="2" type="ORF">HF295_04235</name>
</gene>
<keyword evidence="1" id="KW-1133">Transmembrane helix</keyword>
<keyword evidence="1" id="KW-0812">Transmembrane</keyword>
<name>A0A7L6N1R9_9MOLU</name>
<evidence type="ECO:0008006" key="4">
    <source>
        <dbReference type="Google" id="ProtNLM"/>
    </source>
</evidence>
<dbReference type="AlphaFoldDB" id="A0A7L6N1R9"/>
<dbReference type="Proteomes" id="UP000512167">
    <property type="component" value="Chromosome"/>
</dbReference>
<dbReference type="KEGG" id="tbk:HF295_04235"/>
<accession>A0A7L6N1R9</accession>
<evidence type="ECO:0000313" key="2">
    <source>
        <dbReference type="EMBL" id="QLY40113.1"/>
    </source>
</evidence>
<sequence length="138" mass="16345">MNKIKSFISKLLKDYFNEEDKKELIELLTISLEEKVEDLVEQGTPRDEAIEKSIQEFGDTEDVLKAFPDKQKRASLINKRKNQLLYSIWGYIIIVGLAIFINFTFFEIFAKIPWFVIVCLGLLFWPITMLYRYLLIKK</sequence>
<dbReference type="RefSeq" id="WP_312030934.1">
    <property type="nucleotide sequence ID" value="NZ_CP051151.1"/>
</dbReference>
<dbReference type="NCBIfam" id="NF038403">
    <property type="entry name" value="perm_prefix_1"/>
    <property type="match status" value="1"/>
</dbReference>
<proteinExistence type="predicted"/>
<feature type="transmembrane region" description="Helical" evidence="1">
    <location>
        <begin position="84"/>
        <end position="106"/>
    </location>
</feature>
<dbReference type="EMBL" id="CP051151">
    <property type="protein sequence ID" value="QLY40113.1"/>
    <property type="molecule type" value="Genomic_DNA"/>
</dbReference>
<dbReference type="InterPro" id="IPR047928">
    <property type="entry name" value="Perm_prefix_1"/>
</dbReference>
<evidence type="ECO:0000313" key="3">
    <source>
        <dbReference type="Proteomes" id="UP000512167"/>
    </source>
</evidence>